<protein>
    <recommendedName>
        <fullName evidence="15">Mitochondrial carrier protein</fullName>
    </recommendedName>
</protein>
<dbReference type="Gene3D" id="1.50.40.10">
    <property type="entry name" value="Mitochondrial carrier domain"/>
    <property type="match status" value="2"/>
</dbReference>
<evidence type="ECO:0008006" key="15">
    <source>
        <dbReference type="Google" id="ProtNLM"/>
    </source>
</evidence>
<evidence type="ECO:0000256" key="9">
    <source>
        <dbReference type="ARBA" id="ARBA00023136"/>
    </source>
</evidence>
<dbReference type="PANTHER" id="PTHR45760:SF2">
    <property type="entry name" value="FI19922P1-RELATED"/>
    <property type="match status" value="1"/>
</dbReference>
<reference evidence="13 14" key="1">
    <citation type="journal article" date="2024" name="Nat. Commun.">
        <title>Phylogenomics reveals the evolutionary origins of lichenization in chlorophyte algae.</title>
        <authorList>
            <person name="Puginier C."/>
            <person name="Libourel C."/>
            <person name="Otte J."/>
            <person name="Skaloud P."/>
            <person name="Haon M."/>
            <person name="Grisel S."/>
            <person name="Petersen M."/>
            <person name="Berrin J.G."/>
            <person name="Delaux P.M."/>
            <person name="Dal Grande F."/>
            <person name="Keller J."/>
        </authorList>
    </citation>
    <scope>NUCLEOTIDE SEQUENCE [LARGE SCALE GENOMIC DNA]</scope>
    <source>
        <strain evidence="13 14">SAG 2036</strain>
    </source>
</reference>
<comment type="caution">
    <text evidence="13">The sequence shown here is derived from an EMBL/GenBank/DDBJ whole genome shotgun (WGS) entry which is preliminary data.</text>
</comment>
<evidence type="ECO:0000256" key="4">
    <source>
        <dbReference type="ARBA" id="ARBA00022692"/>
    </source>
</evidence>
<evidence type="ECO:0000256" key="2">
    <source>
        <dbReference type="ARBA" id="ARBA00006375"/>
    </source>
</evidence>
<evidence type="ECO:0000256" key="3">
    <source>
        <dbReference type="ARBA" id="ARBA00022448"/>
    </source>
</evidence>
<feature type="repeat" description="Solcar" evidence="10">
    <location>
        <begin position="143"/>
        <end position="259"/>
    </location>
</feature>
<evidence type="ECO:0000313" key="14">
    <source>
        <dbReference type="Proteomes" id="UP001465755"/>
    </source>
</evidence>
<organism evidence="13 14">
    <name type="scientific">Symbiochloris irregularis</name>
    <dbReference type="NCBI Taxonomy" id="706552"/>
    <lineage>
        <taxon>Eukaryota</taxon>
        <taxon>Viridiplantae</taxon>
        <taxon>Chlorophyta</taxon>
        <taxon>core chlorophytes</taxon>
        <taxon>Trebouxiophyceae</taxon>
        <taxon>Trebouxiales</taxon>
        <taxon>Trebouxiaceae</taxon>
        <taxon>Symbiochloris</taxon>
    </lineage>
</organism>
<keyword evidence="5" id="KW-0677">Repeat</keyword>
<evidence type="ECO:0000256" key="10">
    <source>
        <dbReference type="PROSITE-ProRule" id="PRU00282"/>
    </source>
</evidence>
<dbReference type="InterPro" id="IPR023395">
    <property type="entry name" value="MCP_dom_sf"/>
</dbReference>
<sequence length="363" mass="38019">MPAEDALQLRHRIVAASGASVASALVVNPLDIVKTRIQAQISSELRGAQAAQPAAADSLIGRLALDGCSPGCARPDQGVITSLCRGPECSAYSSTLDGIRKIVRREGILALWRGTDIALLMAVPTVGVYLPMYDYLNGRFHSLAAYGPLVAGALSRTAAVLVTSPLELLRVRLQASQKHTLPAPHAQQQGRMPRCTGTPQAAESGKLSSRGPAPLWQHMQSGSAWVRFRGAYTGVGAMLARDVPFSAIYWGLLEPIRHALLPRTAVPPPTQTQIMAVNIAAGTMGGAAAAAITTPLDVAKTHAQLAEGGQRHRVLATLRSLAAERGPKALFAGVGARAARTAPSCAIVLTSYEMLKSWAAAAV</sequence>
<dbReference type="Proteomes" id="UP001465755">
    <property type="component" value="Unassembled WGS sequence"/>
</dbReference>
<dbReference type="GO" id="GO:1990542">
    <property type="term" value="P:mitochondrial transmembrane transport"/>
    <property type="evidence" value="ECO:0007669"/>
    <property type="project" value="InterPro"/>
</dbReference>
<evidence type="ECO:0000256" key="12">
    <source>
        <dbReference type="SAM" id="MobiDB-lite"/>
    </source>
</evidence>
<accession>A0AAW1Q276</accession>
<proteinExistence type="inferred from homology"/>
<evidence type="ECO:0000256" key="8">
    <source>
        <dbReference type="ARBA" id="ARBA00023128"/>
    </source>
</evidence>
<evidence type="ECO:0000256" key="6">
    <source>
        <dbReference type="ARBA" id="ARBA00022792"/>
    </source>
</evidence>
<dbReference type="AlphaFoldDB" id="A0AAW1Q276"/>
<feature type="repeat" description="Solcar" evidence="10">
    <location>
        <begin position="273"/>
        <end position="358"/>
    </location>
</feature>
<name>A0AAW1Q276_9CHLO</name>
<evidence type="ECO:0000256" key="5">
    <source>
        <dbReference type="ARBA" id="ARBA00022737"/>
    </source>
</evidence>
<dbReference type="PROSITE" id="PS50920">
    <property type="entry name" value="SOLCAR"/>
    <property type="match status" value="3"/>
</dbReference>
<dbReference type="InterPro" id="IPR045315">
    <property type="entry name" value="Mtm1-like"/>
</dbReference>
<keyword evidence="14" id="KW-1185">Reference proteome</keyword>
<dbReference type="InterPro" id="IPR018108">
    <property type="entry name" value="MCP_transmembrane"/>
</dbReference>
<evidence type="ECO:0000256" key="7">
    <source>
        <dbReference type="ARBA" id="ARBA00022989"/>
    </source>
</evidence>
<comment type="subcellular location">
    <subcellularLocation>
        <location evidence="1">Mitochondrion inner membrane</location>
        <topology evidence="1">Multi-pass membrane protein</topology>
    </subcellularLocation>
</comment>
<dbReference type="EMBL" id="JALJOQ010000001">
    <property type="protein sequence ID" value="KAK9814948.1"/>
    <property type="molecule type" value="Genomic_DNA"/>
</dbReference>
<evidence type="ECO:0000256" key="11">
    <source>
        <dbReference type="RuleBase" id="RU000488"/>
    </source>
</evidence>
<comment type="similarity">
    <text evidence="2 11">Belongs to the mitochondrial carrier (TC 2.A.29) family.</text>
</comment>
<keyword evidence="8" id="KW-0496">Mitochondrion</keyword>
<evidence type="ECO:0000256" key="1">
    <source>
        <dbReference type="ARBA" id="ARBA00004448"/>
    </source>
</evidence>
<keyword evidence="6" id="KW-0999">Mitochondrion inner membrane</keyword>
<dbReference type="SUPFAM" id="SSF103506">
    <property type="entry name" value="Mitochondrial carrier"/>
    <property type="match status" value="1"/>
</dbReference>
<dbReference type="GO" id="GO:0005743">
    <property type="term" value="C:mitochondrial inner membrane"/>
    <property type="evidence" value="ECO:0007669"/>
    <property type="project" value="UniProtKB-SubCell"/>
</dbReference>
<evidence type="ECO:0000313" key="13">
    <source>
        <dbReference type="EMBL" id="KAK9814948.1"/>
    </source>
</evidence>
<dbReference type="PANTHER" id="PTHR45760">
    <property type="entry name" value="FI19922P1-RELATED"/>
    <property type="match status" value="1"/>
</dbReference>
<dbReference type="Pfam" id="PF00153">
    <property type="entry name" value="Mito_carr"/>
    <property type="match status" value="4"/>
</dbReference>
<feature type="repeat" description="Solcar" evidence="10">
    <location>
        <begin position="7"/>
        <end position="139"/>
    </location>
</feature>
<gene>
    <name evidence="13" type="ORF">WJX73_002840</name>
</gene>
<keyword evidence="9 10" id="KW-0472">Membrane</keyword>
<keyword evidence="4 10" id="KW-0812">Transmembrane</keyword>
<keyword evidence="7" id="KW-1133">Transmembrane helix</keyword>
<feature type="region of interest" description="Disordered" evidence="12">
    <location>
        <begin position="179"/>
        <end position="209"/>
    </location>
</feature>
<keyword evidence="3 11" id="KW-0813">Transport</keyword>